<evidence type="ECO:0000313" key="3">
    <source>
        <dbReference type="Proteomes" id="UP000826254"/>
    </source>
</evidence>
<dbReference type="Proteomes" id="UP000826254">
    <property type="component" value="Chromosome"/>
</dbReference>
<dbReference type="KEGG" id="hmp:K6T50_01070"/>
<dbReference type="RefSeq" id="WP_222607610.1">
    <property type="nucleotide sequence ID" value="NZ_CP081958.1"/>
</dbReference>
<evidence type="ECO:0008006" key="4">
    <source>
        <dbReference type="Google" id="ProtNLM"/>
    </source>
</evidence>
<feature type="compositionally biased region" description="Polar residues" evidence="1">
    <location>
        <begin position="39"/>
        <end position="51"/>
    </location>
</feature>
<feature type="compositionally biased region" description="Polar residues" evidence="1">
    <location>
        <begin position="85"/>
        <end position="94"/>
    </location>
</feature>
<dbReference type="EMBL" id="CP081958">
    <property type="protein sequence ID" value="QZP37802.1"/>
    <property type="molecule type" value="Genomic_DNA"/>
</dbReference>
<proteinExistence type="predicted"/>
<protein>
    <recommendedName>
        <fullName evidence="4">DUF4157 domain-containing protein</fullName>
    </recommendedName>
</protein>
<gene>
    <name evidence="2" type="ORF">K6T50_01070</name>
</gene>
<dbReference type="GeneID" id="67176690"/>
<organism evidence="2 3">
    <name type="scientific">Halobaculum magnesiiphilum</name>
    <dbReference type="NCBI Taxonomy" id="1017351"/>
    <lineage>
        <taxon>Archaea</taxon>
        <taxon>Methanobacteriati</taxon>
        <taxon>Methanobacteriota</taxon>
        <taxon>Stenosarchaea group</taxon>
        <taxon>Halobacteria</taxon>
        <taxon>Halobacteriales</taxon>
        <taxon>Haloferacaceae</taxon>
        <taxon>Halobaculum</taxon>
    </lineage>
</organism>
<evidence type="ECO:0000256" key="1">
    <source>
        <dbReference type="SAM" id="MobiDB-lite"/>
    </source>
</evidence>
<keyword evidence="3" id="KW-1185">Reference proteome</keyword>
<name>A0A8T8WD54_9EURY</name>
<evidence type="ECO:0000313" key="2">
    <source>
        <dbReference type="EMBL" id="QZP37802.1"/>
    </source>
</evidence>
<accession>A0A8T8WD54</accession>
<feature type="compositionally biased region" description="Low complexity" evidence="1">
    <location>
        <begin position="52"/>
        <end position="67"/>
    </location>
</feature>
<dbReference type="PROSITE" id="PS51257">
    <property type="entry name" value="PROKAR_LIPOPROTEIN"/>
    <property type="match status" value="1"/>
</dbReference>
<sequence length="468" mass="48679">MSIRALLLAALLVIGGCAAPAVPPATTEGDPAVSDRHTTSGGSPDATISTVSPSTPSAQSPQSAQPPAESPQPSPQSSPGADGTAANTSETASPSPRALADGYDVRVSGGSLPVEYPLVFARVAVTVDRPTVEPPSVVRIEPNESMEFGGSAYPKFYRLLGFRVGAERGRALTAAAYVASPEAVVVNEAVLADAAGAESTLAHESVHVVQFRTGAFENLEGTAATPTGSTASRLLRAAIVEGSATYVQGEYVRRYAPEAPTPTEPLRARAANGSPATRLGTAPYLAGARYVDARVSDPGEVRVVYADPPRTAEELLHDRPPGSEPLAALAVRDAPGDGWTSDGRARDTYGELFVRTLLETSVDEPTAADAAHGWDNDVRRRFVAHADDGSTHTGYAWAIRFEDASNATAFAAAFETWRADRPANASTVRLVRAAPGTVVLLLGDERFVRRATASGTDGAVTVRVNGTE</sequence>
<dbReference type="AlphaFoldDB" id="A0A8T8WD54"/>
<feature type="region of interest" description="Disordered" evidence="1">
    <location>
        <begin position="24"/>
        <end position="100"/>
    </location>
</feature>
<reference evidence="2 3" key="1">
    <citation type="journal article" date="2021" name="Int. J. Syst. Evol. Microbiol.">
        <title>Halobaculum halophilum sp. nov. and Halobaculum salinum sp. nov., isolated from salt lake and saline soil.</title>
        <authorList>
            <person name="Cui H.L."/>
            <person name="Shi X.W."/>
            <person name="Yin X.M."/>
            <person name="Yang X.Y."/>
            <person name="Hou J."/>
            <person name="Zhu L."/>
        </authorList>
    </citation>
    <scope>NUCLEOTIDE SEQUENCE [LARGE SCALE GENOMIC DNA]</scope>
    <source>
        <strain evidence="2 3">NBRC 109044</strain>
    </source>
</reference>